<evidence type="ECO:0000313" key="1">
    <source>
        <dbReference type="EMBL" id="OHA33713.1"/>
    </source>
</evidence>
<keyword evidence="1" id="KW-0540">Nuclease</keyword>
<keyword evidence="1" id="KW-0255">Endonuclease</keyword>
<accession>A0A1G2NCD0</accession>
<organism evidence="1 2">
    <name type="scientific">Candidatus Taylorbacteria bacterium RIFCSPLOWO2_01_FULL_45_15b</name>
    <dbReference type="NCBI Taxonomy" id="1802319"/>
    <lineage>
        <taxon>Bacteria</taxon>
        <taxon>Candidatus Tayloriibacteriota</taxon>
    </lineage>
</organism>
<sequence length="520" mass="60115">MKKRQRREAEYKQMAFETAVRNPERYRGILLRLSEFEGTVLNDENLLKIVSHLYLVGEVSSSRIHITNSTTIEKIKESAIEVNSTRNADGGFPRGYASRFWTYMRTLSELGFVYAQYEKPLKLSRMAKRLVKGDVDEQEAFSVQAMKYNRKSPYRNVSNDFNFFRFALQALLALREEGKSLSYEQFVPLMFSKNGDVAELLTLLSKNKFNTPIQAYRFVKKEYGVTNKIATVTDDYPDVVRRLMLISGFISIRYAGKKLIQTNESKLDYIKELLSVDFVLTEEEKSNPNRYFEALDKADDLFFGIVEKYRKSDKIDGAEYTNKISAIISSYGITEKIICQSLDSLQSGKGPIAEFNEIPDPLKLEFYISILIAIKYGDEFYIRPNYKADHVGKPYSHAPGGRGDIDVYSPDAYWLIEVTLIRNRDQMLNNETTSVIRHLGSSEEFKSRPKKYLSLVAPMIHQDTREFFEYSLVKHQRDGGKVHIKAYPLKEFVETTVRKENFHDMETHTKEILASFRSGL</sequence>
<dbReference type="Proteomes" id="UP000176221">
    <property type="component" value="Unassembled WGS sequence"/>
</dbReference>
<protein>
    <submittedName>
        <fullName evidence="1">Restriction endonuclease</fullName>
    </submittedName>
</protein>
<comment type="caution">
    <text evidence="1">The sequence shown here is derived from an EMBL/GenBank/DDBJ whole genome shotgun (WGS) entry which is preliminary data.</text>
</comment>
<proteinExistence type="predicted"/>
<keyword evidence="1" id="KW-0378">Hydrolase</keyword>
<dbReference type="Gene3D" id="3.40.91.50">
    <property type="match status" value="1"/>
</dbReference>
<evidence type="ECO:0000313" key="2">
    <source>
        <dbReference type="Proteomes" id="UP000176221"/>
    </source>
</evidence>
<dbReference type="EMBL" id="MHRX01000026">
    <property type="protein sequence ID" value="OHA33713.1"/>
    <property type="molecule type" value="Genomic_DNA"/>
</dbReference>
<gene>
    <name evidence="1" type="ORF">A2928_01925</name>
</gene>
<dbReference type="GO" id="GO:0004519">
    <property type="term" value="F:endonuclease activity"/>
    <property type="evidence" value="ECO:0007669"/>
    <property type="project" value="UniProtKB-KW"/>
</dbReference>
<dbReference type="InterPro" id="IPR018573">
    <property type="entry name" value="Restrct_endonuc_II_AlwI"/>
</dbReference>
<dbReference type="Pfam" id="PF09491">
    <property type="entry name" value="RE_AlwI"/>
    <property type="match status" value="2"/>
</dbReference>
<dbReference type="STRING" id="1802319.A2928_01925"/>
<name>A0A1G2NCD0_9BACT</name>
<dbReference type="AlphaFoldDB" id="A0A1G2NCD0"/>
<reference evidence="1 2" key="1">
    <citation type="journal article" date="2016" name="Nat. Commun.">
        <title>Thousands of microbial genomes shed light on interconnected biogeochemical processes in an aquifer system.</title>
        <authorList>
            <person name="Anantharaman K."/>
            <person name="Brown C.T."/>
            <person name="Hug L.A."/>
            <person name="Sharon I."/>
            <person name="Castelle C.J."/>
            <person name="Probst A.J."/>
            <person name="Thomas B.C."/>
            <person name="Singh A."/>
            <person name="Wilkins M.J."/>
            <person name="Karaoz U."/>
            <person name="Brodie E.L."/>
            <person name="Williams K.H."/>
            <person name="Hubbard S.S."/>
            <person name="Banfield J.F."/>
        </authorList>
    </citation>
    <scope>NUCLEOTIDE SEQUENCE [LARGE SCALE GENOMIC DNA]</scope>
</reference>